<comment type="caution">
    <text evidence="4">Lacks conserved residue(s) required for the propagation of feature annotation.</text>
</comment>
<feature type="domain" description="Response regulatory" evidence="6">
    <location>
        <begin position="1"/>
        <end position="40"/>
    </location>
</feature>
<gene>
    <name evidence="7" type="ORF">IC608_09275</name>
</gene>
<dbReference type="PROSITE" id="PS00622">
    <property type="entry name" value="HTH_LUXR_1"/>
    <property type="match status" value="1"/>
</dbReference>
<organism evidence="7 8">
    <name type="scientific">Devosia oryzisoli</name>
    <dbReference type="NCBI Taxonomy" id="2774138"/>
    <lineage>
        <taxon>Bacteria</taxon>
        <taxon>Pseudomonadati</taxon>
        <taxon>Pseudomonadota</taxon>
        <taxon>Alphaproteobacteria</taxon>
        <taxon>Hyphomicrobiales</taxon>
        <taxon>Devosiaceae</taxon>
        <taxon>Devosia</taxon>
    </lineage>
</organism>
<keyword evidence="2" id="KW-0238">DNA-binding</keyword>
<dbReference type="EMBL" id="JACYFU010000002">
    <property type="protein sequence ID" value="MBD8065665.1"/>
    <property type="molecule type" value="Genomic_DNA"/>
</dbReference>
<evidence type="ECO:0000256" key="2">
    <source>
        <dbReference type="ARBA" id="ARBA00023125"/>
    </source>
</evidence>
<dbReference type="AlphaFoldDB" id="A0A927FSX4"/>
<dbReference type="InterPro" id="IPR036388">
    <property type="entry name" value="WH-like_DNA-bd_sf"/>
</dbReference>
<protein>
    <submittedName>
        <fullName evidence="7">Uncharacterized protein</fullName>
    </submittedName>
</protein>
<dbReference type="SUPFAM" id="SSF46894">
    <property type="entry name" value="C-terminal effector domain of the bipartite response regulators"/>
    <property type="match status" value="1"/>
</dbReference>
<dbReference type="GO" id="GO:0006355">
    <property type="term" value="P:regulation of DNA-templated transcription"/>
    <property type="evidence" value="ECO:0007669"/>
    <property type="project" value="InterPro"/>
</dbReference>
<dbReference type="InterPro" id="IPR016032">
    <property type="entry name" value="Sig_transdc_resp-reg_C-effctor"/>
</dbReference>
<dbReference type="GO" id="GO:0000160">
    <property type="term" value="P:phosphorelay signal transduction system"/>
    <property type="evidence" value="ECO:0007669"/>
    <property type="project" value="InterPro"/>
</dbReference>
<feature type="domain" description="HTH luxR-type" evidence="5">
    <location>
        <begin position="55"/>
        <end position="119"/>
    </location>
</feature>
<sequence>MLSDAPNVELAITAVKLGALDVLSKPVDGENLLDIVREAIRENHSGLLPRTERQGPSAPFALTPRETEVLQLIATGQANKEIARQLGISPRTVEVHRARIMQKLGARNTADLVRIALTG</sequence>
<dbReference type="Gene3D" id="1.10.10.10">
    <property type="entry name" value="Winged helix-like DNA-binding domain superfamily/Winged helix DNA-binding domain"/>
    <property type="match status" value="1"/>
</dbReference>
<comment type="caution">
    <text evidence="7">The sequence shown here is derived from an EMBL/GenBank/DDBJ whole genome shotgun (WGS) entry which is preliminary data.</text>
</comment>
<keyword evidence="8" id="KW-1185">Reference proteome</keyword>
<dbReference type="Pfam" id="PF00196">
    <property type="entry name" value="GerE"/>
    <property type="match status" value="1"/>
</dbReference>
<dbReference type="PROSITE" id="PS50110">
    <property type="entry name" value="RESPONSE_REGULATORY"/>
    <property type="match status" value="1"/>
</dbReference>
<evidence type="ECO:0000259" key="5">
    <source>
        <dbReference type="PROSITE" id="PS50043"/>
    </source>
</evidence>
<dbReference type="InterPro" id="IPR000792">
    <property type="entry name" value="Tscrpt_reg_LuxR_C"/>
</dbReference>
<dbReference type="SMART" id="SM00421">
    <property type="entry name" value="HTH_LUXR"/>
    <property type="match status" value="1"/>
</dbReference>
<name>A0A927FSX4_9HYPH</name>
<dbReference type="PRINTS" id="PR00038">
    <property type="entry name" value="HTHLUXR"/>
</dbReference>
<evidence type="ECO:0000259" key="6">
    <source>
        <dbReference type="PROSITE" id="PS50110"/>
    </source>
</evidence>
<proteinExistence type="predicted"/>
<dbReference type="Gene3D" id="3.40.50.2300">
    <property type="match status" value="1"/>
</dbReference>
<evidence type="ECO:0000256" key="3">
    <source>
        <dbReference type="ARBA" id="ARBA00023163"/>
    </source>
</evidence>
<evidence type="ECO:0000313" key="7">
    <source>
        <dbReference type="EMBL" id="MBD8065665.1"/>
    </source>
</evidence>
<dbReference type="PROSITE" id="PS50043">
    <property type="entry name" value="HTH_LUXR_2"/>
    <property type="match status" value="1"/>
</dbReference>
<dbReference type="InterPro" id="IPR001789">
    <property type="entry name" value="Sig_transdc_resp-reg_receiver"/>
</dbReference>
<accession>A0A927FSX4</accession>
<evidence type="ECO:0000256" key="1">
    <source>
        <dbReference type="ARBA" id="ARBA00023015"/>
    </source>
</evidence>
<dbReference type="SUPFAM" id="SSF52172">
    <property type="entry name" value="CheY-like"/>
    <property type="match status" value="1"/>
</dbReference>
<dbReference type="CDD" id="cd06170">
    <property type="entry name" value="LuxR_C_like"/>
    <property type="match status" value="1"/>
</dbReference>
<dbReference type="InterPro" id="IPR011006">
    <property type="entry name" value="CheY-like_superfamily"/>
</dbReference>
<reference evidence="7" key="1">
    <citation type="submission" date="2020-09" db="EMBL/GenBank/DDBJ databases">
        <title>Genome seq and assembly of Devosia sp.</title>
        <authorList>
            <person name="Chhetri G."/>
        </authorList>
    </citation>
    <scope>NUCLEOTIDE SEQUENCE</scope>
    <source>
        <strain evidence="7">PTR5</strain>
    </source>
</reference>
<dbReference type="GO" id="GO:0003677">
    <property type="term" value="F:DNA binding"/>
    <property type="evidence" value="ECO:0007669"/>
    <property type="project" value="UniProtKB-KW"/>
</dbReference>
<keyword evidence="1" id="KW-0805">Transcription regulation</keyword>
<evidence type="ECO:0000313" key="8">
    <source>
        <dbReference type="Proteomes" id="UP000654108"/>
    </source>
</evidence>
<dbReference type="PANTHER" id="PTHR44688">
    <property type="entry name" value="DNA-BINDING TRANSCRIPTIONAL ACTIVATOR DEVR_DOSR"/>
    <property type="match status" value="1"/>
</dbReference>
<dbReference type="PANTHER" id="PTHR44688:SF16">
    <property type="entry name" value="DNA-BINDING TRANSCRIPTIONAL ACTIVATOR DEVR_DOSR"/>
    <property type="match status" value="1"/>
</dbReference>
<keyword evidence="3" id="KW-0804">Transcription</keyword>
<dbReference type="Proteomes" id="UP000654108">
    <property type="component" value="Unassembled WGS sequence"/>
</dbReference>
<evidence type="ECO:0000256" key="4">
    <source>
        <dbReference type="PROSITE-ProRule" id="PRU00169"/>
    </source>
</evidence>